<dbReference type="EC" id="4.2.1.1" evidence="3"/>
<sequence>MNTFPPSLLAGYAKFRNGRFADESKRYQALAKRGQTPKILVVACCDSRAAPETIFNAGPGEMFVIRNVANLVPPRKPDGECHSTSAALEFAIESLRVEHILVLGHGRCGGVAAALASNAQTKNAGDFIGKWMQLLAPSTAQVLQQSGLTDAQRHTMLERASIQYSLENLRSFPSIRQLENTGKLQLHGGWFDISRRVMDTKPRNRKFPTTANLAYAFLPPPP</sequence>
<dbReference type="SMART" id="SM00947">
    <property type="entry name" value="Pro_CA"/>
    <property type="match status" value="1"/>
</dbReference>
<evidence type="ECO:0000256" key="5">
    <source>
        <dbReference type="ARBA" id="ARBA00022833"/>
    </source>
</evidence>
<keyword evidence="5" id="KW-0862">Zinc</keyword>
<evidence type="ECO:0000256" key="1">
    <source>
        <dbReference type="ARBA" id="ARBA00001947"/>
    </source>
</evidence>
<reference evidence="8" key="1">
    <citation type="submission" date="2018-06" db="EMBL/GenBank/DDBJ databases">
        <authorList>
            <person name="Zhirakovskaya E."/>
        </authorList>
    </citation>
    <scope>NUCLEOTIDE SEQUENCE</scope>
</reference>
<evidence type="ECO:0000256" key="4">
    <source>
        <dbReference type="ARBA" id="ARBA00022723"/>
    </source>
</evidence>
<comment type="similarity">
    <text evidence="2">Belongs to the beta-class carbonic anhydrase family.</text>
</comment>
<organism evidence="8">
    <name type="scientific">hydrothermal vent metagenome</name>
    <dbReference type="NCBI Taxonomy" id="652676"/>
    <lineage>
        <taxon>unclassified sequences</taxon>
        <taxon>metagenomes</taxon>
        <taxon>ecological metagenomes</taxon>
    </lineage>
</organism>
<dbReference type="InterPro" id="IPR045066">
    <property type="entry name" value="Beta_CA_cladeB"/>
</dbReference>
<evidence type="ECO:0000313" key="8">
    <source>
        <dbReference type="EMBL" id="VAV91880.1"/>
    </source>
</evidence>
<keyword evidence="4" id="KW-0479">Metal-binding</keyword>
<keyword evidence="6 8" id="KW-0456">Lyase</keyword>
<dbReference type="InterPro" id="IPR036874">
    <property type="entry name" value="Carbonic_anhydrase_sf"/>
</dbReference>
<dbReference type="Pfam" id="PF00484">
    <property type="entry name" value="Pro_CA"/>
    <property type="match status" value="1"/>
</dbReference>
<dbReference type="PANTHER" id="PTHR11002:SF76">
    <property type="entry name" value="CARBONIC ANHYDRASE"/>
    <property type="match status" value="1"/>
</dbReference>
<dbReference type="CDD" id="cd00884">
    <property type="entry name" value="beta_CA_cladeB"/>
    <property type="match status" value="1"/>
</dbReference>
<dbReference type="Gene3D" id="3.40.1050.10">
    <property type="entry name" value="Carbonic anhydrase"/>
    <property type="match status" value="1"/>
</dbReference>
<evidence type="ECO:0000256" key="2">
    <source>
        <dbReference type="ARBA" id="ARBA00006217"/>
    </source>
</evidence>
<dbReference type="InterPro" id="IPR001765">
    <property type="entry name" value="Carbonic_anhydrase"/>
</dbReference>
<dbReference type="GO" id="GO:0015976">
    <property type="term" value="P:carbon utilization"/>
    <property type="evidence" value="ECO:0007669"/>
    <property type="project" value="InterPro"/>
</dbReference>
<dbReference type="AlphaFoldDB" id="A0A3B0RFZ2"/>
<dbReference type="EMBL" id="UOEE01000134">
    <property type="protein sequence ID" value="VAV91880.1"/>
    <property type="molecule type" value="Genomic_DNA"/>
</dbReference>
<name>A0A3B0RFZ2_9ZZZZ</name>
<dbReference type="InterPro" id="IPR015892">
    <property type="entry name" value="Carbonic_anhydrase_CS"/>
</dbReference>
<evidence type="ECO:0000256" key="7">
    <source>
        <dbReference type="ARBA" id="ARBA00048348"/>
    </source>
</evidence>
<dbReference type="SUPFAM" id="SSF53056">
    <property type="entry name" value="beta-carbonic anhydrase, cab"/>
    <property type="match status" value="1"/>
</dbReference>
<evidence type="ECO:0000256" key="3">
    <source>
        <dbReference type="ARBA" id="ARBA00012925"/>
    </source>
</evidence>
<accession>A0A3B0RFZ2</accession>
<dbReference type="PANTHER" id="PTHR11002">
    <property type="entry name" value="CARBONIC ANHYDRASE"/>
    <property type="match status" value="1"/>
</dbReference>
<dbReference type="PROSITE" id="PS00705">
    <property type="entry name" value="PROK_CO2_ANHYDRASE_2"/>
    <property type="match status" value="1"/>
</dbReference>
<proteinExistence type="inferred from homology"/>
<dbReference type="GO" id="GO:0004089">
    <property type="term" value="F:carbonate dehydratase activity"/>
    <property type="evidence" value="ECO:0007669"/>
    <property type="project" value="UniProtKB-EC"/>
</dbReference>
<comment type="catalytic activity">
    <reaction evidence="7">
        <text>hydrogencarbonate + H(+) = CO2 + H2O</text>
        <dbReference type="Rhea" id="RHEA:10748"/>
        <dbReference type="ChEBI" id="CHEBI:15377"/>
        <dbReference type="ChEBI" id="CHEBI:15378"/>
        <dbReference type="ChEBI" id="CHEBI:16526"/>
        <dbReference type="ChEBI" id="CHEBI:17544"/>
        <dbReference type="EC" id="4.2.1.1"/>
    </reaction>
</comment>
<dbReference type="GO" id="GO:0008270">
    <property type="term" value="F:zinc ion binding"/>
    <property type="evidence" value="ECO:0007669"/>
    <property type="project" value="InterPro"/>
</dbReference>
<evidence type="ECO:0000256" key="6">
    <source>
        <dbReference type="ARBA" id="ARBA00023239"/>
    </source>
</evidence>
<comment type="cofactor">
    <cofactor evidence="1">
        <name>Zn(2+)</name>
        <dbReference type="ChEBI" id="CHEBI:29105"/>
    </cofactor>
</comment>
<gene>
    <name evidence="8" type="ORF">MNBD_ALPHA06-1247</name>
</gene>
<protein>
    <recommendedName>
        <fullName evidence="3">carbonic anhydrase</fullName>
        <ecNumber evidence="3">4.2.1.1</ecNumber>
    </recommendedName>
</protein>